<dbReference type="PRINTS" id="PR00727">
    <property type="entry name" value="LEADERPTASE"/>
</dbReference>
<gene>
    <name evidence="9" type="ORF">PPACK8108_LOCUS2966</name>
</gene>
<dbReference type="GO" id="GO:0004252">
    <property type="term" value="F:serine-type endopeptidase activity"/>
    <property type="evidence" value="ECO:0007669"/>
    <property type="project" value="InterPro"/>
</dbReference>
<dbReference type="InterPro" id="IPR000223">
    <property type="entry name" value="Pept_S26A_signal_pept_1"/>
</dbReference>
<organism evidence="9 10">
    <name type="scientific">Phakopsora pachyrhizi</name>
    <name type="common">Asian soybean rust disease fungus</name>
    <dbReference type="NCBI Taxonomy" id="170000"/>
    <lineage>
        <taxon>Eukaryota</taxon>
        <taxon>Fungi</taxon>
        <taxon>Dikarya</taxon>
        <taxon>Basidiomycota</taxon>
        <taxon>Pucciniomycotina</taxon>
        <taxon>Pucciniomycetes</taxon>
        <taxon>Pucciniales</taxon>
        <taxon>Phakopsoraceae</taxon>
        <taxon>Phakopsora</taxon>
    </lineage>
</organism>
<dbReference type="InterPro" id="IPR052064">
    <property type="entry name" value="Mito_IMP1_subunit"/>
</dbReference>
<dbReference type="EMBL" id="CALTRL010000528">
    <property type="protein sequence ID" value="CAH7668455.1"/>
    <property type="molecule type" value="Genomic_DNA"/>
</dbReference>
<dbReference type="GO" id="GO:0006627">
    <property type="term" value="P:protein processing involved in protein targeting to mitochondrion"/>
    <property type="evidence" value="ECO:0007669"/>
    <property type="project" value="TreeGrafter"/>
</dbReference>
<keyword evidence="10" id="KW-1185">Reference proteome</keyword>
<dbReference type="Pfam" id="PF10502">
    <property type="entry name" value="Peptidase_S26"/>
    <property type="match status" value="2"/>
</dbReference>
<dbReference type="GO" id="GO:0006465">
    <property type="term" value="P:signal peptide processing"/>
    <property type="evidence" value="ECO:0007669"/>
    <property type="project" value="InterPro"/>
</dbReference>
<evidence type="ECO:0000313" key="10">
    <source>
        <dbReference type="Proteomes" id="UP001153365"/>
    </source>
</evidence>
<sequence>MTVFNSISFKSTLHFFKRGIQLTASVALFNDKVGDFRWCEGASMLPTLNATGDLLLHRPLSSSDLKNQLSRGDLVDFVSPLNHSVLACKRIIGLPGDCILADPRDPANSTVIVPTGHLWLCGDNYSMSVDSRTYGPVPLGLVRGKIVARVWPKFTSLSTPFEYEEVPLK</sequence>
<evidence type="ECO:0000256" key="3">
    <source>
        <dbReference type="ARBA" id="ARBA00022801"/>
    </source>
</evidence>
<dbReference type="InterPro" id="IPR036286">
    <property type="entry name" value="LexA/Signal_pep-like_sf"/>
</dbReference>
<comment type="subcellular location">
    <subcellularLocation>
        <location evidence="1">Mitochondrion inner membrane</location>
    </subcellularLocation>
</comment>
<comment type="caution">
    <text evidence="9">The sequence shown here is derived from an EMBL/GenBank/DDBJ whole genome shotgun (WGS) entry which is preliminary data.</text>
</comment>
<accession>A0AAV0AK46</accession>
<evidence type="ECO:0000259" key="8">
    <source>
        <dbReference type="Pfam" id="PF10502"/>
    </source>
</evidence>
<dbReference type="SUPFAM" id="SSF51306">
    <property type="entry name" value="LexA/Signal peptidase"/>
    <property type="match status" value="1"/>
</dbReference>
<feature type="active site" evidence="7">
    <location>
        <position position="89"/>
    </location>
</feature>
<dbReference type="PANTHER" id="PTHR12383">
    <property type="entry name" value="PROTEASE FAMILY S26 MITOCHONDRIAL INNER MEMBRANE PROTEASE-RELATED"/>
    <property type="match status" value="1"/>
</dbReference>
<dbReference type="InterPro" id="IPR019533">
    <property type="entry name" value="Peptidase_S26"/>
</dbReference>
<evidence type="ECO:0000256" key="6">
    <source>
        <dbReference type="ARBA" id="ARBA00038445"/>
    </source>
</evidence>
<name>A0AAV0AK46_PHAPC</name>
<evidence type="ECO:0000313" key="9">
    <source>
        <dbReference type="EMBL" id="CAH7668455.1"/>
    </source>
</evidence>
<evidence type="ECO:0000256" key="2">
    <source>
        <dbReference type="ARBA" id="ARBA00022792"/>
    </source>
</evidence>
<evidence type="ECO:0000256" key="7">
    <source>
        <dbReference type="PIRSR" id="PIRSR600223-1"/>
    </source>
</evidence>
<feature type="domain" description="Peptidase S26" evidence="8">
    <location>
        <begin position="110"/>
        <end position="151"/>
    </location>
</feature>
<dbReference type="PANTHER" id="PTHR12383:SF16">
    <property type="entry name" value="MITOCHONDRIAL INNER MEMBRANE PROTEASE SUBUNIT 1"/>
    <property type="match status" value="1"/>
</dbReference>
<evidence type="ECO:0000256" key="5">
    <source>
        <dbReference type="ARBA" id="ARBA00023136"/>
    </source>
</evidence>
<keyword evidence="4" id="KW-0496">Mitochondrion</keyword>
<dbReference type="Proteomes" id="UP001153365">
    <property type="component" value="Unassembled WGS sequence"/>
</dbReference>
<feature type="domain" description="Peptidase S26" evidence="8">
    <location>
        <begin position="37"/>
        <end position="99"/>
    </location>
</feature>
<dbReference type="GO" id="GO:0042720">
    <property type="term" value="C:mitochondrial inner membrane peptidase complex"/>
    <property type="evidence" value="ECO:0007669"/>
    <property type="project" value="TreeGrafter"/>
</dbReference>
<evidence type="ECO:0000256" key="1">
    <source>
        <dbReference type="ARBA" id="ARBA00004273"/>
    </source>
</evidence>
<dbReference type="CDD" id="cd06530">
    <property type="entry name" value="S26_SPase_I"/>
    <property type="match status" value="1"/>
</dbReference>
<feature type="active site" evidence="7">
    <location>
        <position position="43"/>
    </location>
</feature>
<dbReference type="AlphaFoldDB" id="A0AAV0AK46"/>
<keyword evidence="2" id="KW-0999">Mitochondrion inner membrane</keyword>
<dbReference type="Gene3D" id="2.10.109.10">
    <property type="entry name" value="Umud Fragment, subunit A"/>
    <property type="match status" value="1"/>
</dbReference>
<reference evidence="9" key="1">
    <citation type="submission" date="2022-06" db="EMBL/GenBank/DDBJ databases">
        <authorList>
            <consortium name="SYNGENTA / RWTH Aachen University"/>
        </authorList>
    </citation>
    <scope>NUCLEOTIDE SEQUENCE</scope>
</reference>
<keyword evidence="5" id="KW-0472">Membrane</keyword>
<evidence type="ECO:0000256" key="4">
    <source>
        <dbReference type="ARBA" id="ARBA00023128"/>
    </source>
</evidence>
<protein>
    <submittedName>
        <fullName evidence="9">Mitochondrial inner membrane peptidase complex catalytic subunit</fullName>
    </submittedName>
</protein>
<proteinExistence type="inferred from homology"/>
<comment type="similarity">
    <text evidence="6">Belongs to the peptidase S26 family. IMP1 subfamily.</text>
</comment>
<keyword evidence="3" id="KW-0378">Hydrolase</keyword>